<reference evidence="1 2" key="1">
    <citation type="journal article" date="2018" name="Sci. Data">
        <title>The draft genome sequence of cork oak.</title>
        <authorList>
            <person name="Ramos A.M."/>
            <person name="Usie A."/>
            <person name="Barbosa P."/>
            <person name="Barros P.M."/>
            <person name="Capote T."/>
            <person name="Chaves I."/>
            <person name="Simoes F."/>
            <person name="Abreu I."/>
            <person name="Carrasquinho I."/>
            <person name="Faro C."/>
            <person name="Guimaraes J.B."/>
            <person name="Mendonca D."/>
            <person name="Nobrega F."/>
            <person name="Rodrigues L."/>
            <person name="Saibo N.J.M."/>
            <person name="Varela M.C."/>
            <person name="Egas C."/>
            <person name="Matos J."/>
            <person name="Miguel C.M."/>
            <person name="Oliveira M.M."/>
            <person name="Ricardo C.P."/>
            <person name="Goncalves S."/>
        </authorList>
    </citation>
    <scope>NUCLEOTIDE SEQUENCE [LARGE SCALE GENOMIC DNA]</scope>
    <source>
        <strain evidence="2">cv. HL8</strain>
    </source>
</reference>
<name>A0AAW0LV59_QUESU</name>
<proteinExistence type="predicted"/>
<dbReference type="Proteomes" id="UP000237347">
    <property type="component" value="Unassembled WGS sequence"/>
</dbReference>
<organism evidence="1 2">
    <name type="scientific">Quercus suber</name>
    <name type="common">Cork oak</name>
    <dbReference type="NCBI Taxonomy" id="58331"/>
    <lineage>
        <taxon>Eukaryota</taxon>
        <taxon>Viridiplantae</taxon>
        <taxon>Streptophyta</taxon>
        <taxon>Embryophyta</taxon>
        <taxon>Tracheophyta</taxon>
        <taxon>Spermatophyta</taxon>
        <taxon>Magnoliopsida</taxon>
        <taxon>eudicotyledons</taxon>
        <taxon>Gunneridae</taxon>
        <taxon>Pentapetalae</taxon>
        <taxon>rosids</taxon>
        <taxon>fabids</taxon>
        <taxon>Fagales</taxon>
        <taxon>Fagaceae</taxon>
        <taxon>Quercus</taxon>
    </lineage>
</organism>
<keyword evidence="2" id="KW-1185">Reference proteome</keyword>
<protein>
    <submittedName>
        <fullName evidence="1">Uncharacterized protein</fullName>
    </submittedName>
</protein>
<evidence type="ECO:0000313" key="2">
    <source>
        <dbReference type="Proteomes" id="UP000237347"/>
    </source>
</evidence>
<dbReference type="EMBL" id="PKMF04000055">
    <property type="protein sequence ID" value="KAK7854413.1"/>
    <property type="molecule type" value="Genomic_DNA"/>
</dbReference>
<evidence type="ECO:0000313" key="1">
    <source>
        <dbReference type="EMBL" id="KAK7854413.1"/>
    </source>
</evidence>
<accession>A0AAW0LV59</accession>
<comment type="caution">
    <text evidence="1">The sequence shown here is derived from an EMBL/GenBank/DDBJ whole genome shotgun (WGS) entry which is preliminary data.</text>
</comment>
<gene>
    <name evidence="1" type="ORF">CFP56_032290</name>
</gene>
<dbReference type="AlphaFoldDB" id="A0AAW0LV59"/>
<sequence length="68" mass="7910">MDQQNTENKEKIRLLPSDHEINKKDSSCLLLVTWVGVRELRSLNLEMLSEDQSNCWSCGYFLNFTSSN</sequence>